<protein>
    <submittedName>
        <fullName evidence="5">Uncharacterized protein isoform X1</fullName>
    </submittedName>
</protein>
<feature type="region of interest" description="Disordered" evidence="1">
    <location>
        <begin position="204"/>
        <end position="241"/>
    </location>
</feature>
<reference evidence="5" key="2">
    <citation type="submission" date="2025-04" db="UniProtKB">
        <authorList>
            <consortium name="RefSeq"/>
        </authorList>
    </citation>
    <scope>IDENTIFICATION</scope>
    <source>
        <strain evidence="5">USDA-PBARC FA_bdor</strain>
        <tissue evidence="5">Whole organism</tissue>
    </source>
</reference>
<dbReference type="RefSeq" id="XP_011305687.1">
    <property type="nucleotide sequence ID" value="XM_011307385.1"/>
</dbReference>
<evidence type="ECO:0000313" key="4">
    <source>
        <dbReference type="Proteomes" id="UP000694866"/>
    </source>
</evidence>
<feature type="compositionally biased region" description="Basic and acidic residues" evidence="1">
    <location>
        <begin position="394"/>
        <end position="410"/>
    </location>
</feature>
<name>A0A0C9RFB4_9HYME</name>
<dbReference type="GeneID" id="105268099"/>
<keyword evidence="4" id="KW-1185">Reference proteome</keyword>
<feature type="compositionally biased region" description="Polar residues" evidence="1">
    <location>
        <begin position="411"/>
        <end position="424"/>
    </location>
</feature>
<reference evidence="3" key="1">
    <citation type="submission" date="2015-01" db="EMBL/GenBank/DDBJ databases">
        <title>Transcriptome Assembly of Fopius arisanus.</title>
        <authorList>
            <person name="Geib S."/>
        </authorList>
    </citation>
    <scope>NUCLEOTIDE SEQUENCE</scope>
</reference>
<dbReference type="AlphaFoldDB" id="A0A0C9RFB4"/>
<feature type="signal peptide" evidence="2">
    <location>
        <begin position="1"/>
        <end position="40"/>
    </location>
</feature>
<evidence type="ECO:0000256" key="2">
    <source>
        <dbReference type="SAM" id="SignalP"/>
    </source>
</evidence>
<accession>A0A9R1TA03</accession>
<feature type="compositionally biased region" description="Basic and acidic residues" evidence="1">
    <location>
        <begin position="209"/>
        <end position="235"/>
    </location>
</feature>
<gene>
    <name evidence="5" type="primary">LOC105268099</name>
    <name evidence="3" type="ORF">g.5079</name>
</gene>
<organism evidence="3">
    <name type="scientific">Fopius arisanus</name>
    <dbReference type="NCBI Taxonomy" id="64838"/>
    <lineage>
        <taxon>Eukaryota</taxon>
        <taxon>Metazoa</taxon>
        <taxon>Ecdysozoa</taxon>
        <taxon>Arthropoda</taxon>
        <taxon>Hexapoda</taxon>
        <taxon>Insecta</taxon>
        <taxon>Pterygota</taxon>
        <taxon>Neoptera</taxon>
        <taxon>Endopterygota</taxon>
        <taxon>Hymenoptera</taxon>
        <taxon>Apocrita</taxon>
        <taxon>Ichneumonoidea</taxon>
        <taxon>Braconidae</taxon>
        <taxon>Opiinae</taxon>
        <taxon>Fopius</taxon>
    </lineage>
</organism>
<keyword evidence="2" id="KW-0732">Signal</keyword>
<feature type="chain" id="PRO_5044541717" evidence="2">
    <location>
        <begin position="41"/>
        <end position="424"/>
    </location>
</feature>
<feature type="region of interest" description="Disordered" evidence="1">
    <location>
        <begin position="168"/>
        <end position="188"/>
    </location>
</feature>
<dbReference type="OrthoDB" id="7690461at2759"/>
<proteinExistence type="predicted"/>
<feature type="region of interest" description="Disordered" evidence="1">
    <location>
        <begin position="345"/>
        <end position="424"/>
    </location>
</feature>
<sequence length="424" mass="50377">MTIVSGSECSRRLSPRAANFCTMGKATVLVILLVLSNALGDDASPTPSAAETLGNLYRQARSEMYYGSRYATEGSSVTSGAIGIRGEPEHRDAAYYESRCITCDPNKSAGSDRGWRQRNRYDYYDDDYFGDKRDRDRYDNSLPEMARGSYDYDRMRPAYDYDRMRGGYDYDRPRGPPFDYDRIKPQSQDYDRYDPYLRRDMTRPMSYPDRYDVQTGRDRYYDSGKYDHNVDRYPERGNGYDNLDQRHLYAARYDPYSSRRRPMDDSYINRYDRYNRNYPSRYDPYERYDPYWERSYNRRPYDDRYERYPIRDRPDSRGYFSSGVWGPGYERGYASSWNYLGPRDSWRETGRDREPGERWRDLDRDRDGSYRPRDYFHDSTASPGGSRGTSYIYDRPESSTKPDSTERDKPTSSPQTQDNKVYKD</sequence>
<evidence type="ECO:0000313" key="5">
    <source>
        <dbReference type="RefSeq" id="XP_011305687.1"/>
    </source>
</evidence>
<feature type="compositionally biased region" description="Basic and acidic residues" evidence="1">
    <location>
        <begin position="345"/>
        <end position="377"/>
    </location>
</feature>
<evidence type="ECO:0000313" key="3">
    <source>
        <dbReference type="EMBL" id="JAG81564.1"/>
    </source>
</evidence>
<dbReference type="Proteomes" id="UP000694866">
    <property type="component" value="Unplaced"/>
</dbReference>
<dbReference type="EMBL" id="GBYB01011797">
    <property type="protein sequence ID" value="JAG81564.1"/>
    <property type="molecule type" value="Transcribed_RNA"/>
</dbReference>
<accession>A0A0C9RFB4</accession>
<dbReference type="KEGG" id="fas:105268099"/>
<evidence type="ECO:0000256" key="1">
    <source>
        <dbReference type="SAM" id="MobiDB-lite"/>
    </source>
</evidence>